<accession>A0ABT6H545</accession>
<evidence type="ECO:0000256" key="4">
    <source>
        <dbReference type="ARBA" id="ARBA00022840"/>
    </source>
</evidence>
<dbReference type="InterPro" id="IPR013986">
    <property type="entry name" value="DExx_box_DNA_helicase_dom_sf"/>
</dbReference>
<dbReference type="RefSeq" id="WP_164464272.1">
    <property type="nucleotide sequence ID" value="NZ_JARRRY010000008.1"/>
</dbReference>
<protein>
    <submittedName>
        <fullName evidence="7">RNA polymerase recycling motor HelD</fullName>
    </submittedName>
</protein>
<dbReference type="Gene3D" id="1.10.10.160">
    <property type="match status" value="1"/>
</dbReference>
<dbReference type="InterPro" id="IPR048228">
    <property type="entry name" value="HelD_bacillota"/>
</dbReference>
<proteinExistence type="predicted"/>
<keyword evidence="3 5" id="KW-0347">Helicase</keyword>
<dbReference type="PROSITE" id="PS51198">
    <property type="entry name" value="UVRD_HELICASE_ATP_BIND"/>
    <property type="match status" value="1"/>
</dbReference>
<evidence type="ECO:0000256" key="3">
    <source>
        <dbReference type="ARBA" id="ARBA00022806"/>
    </source>
</evidence>
<keyword evidence="2 5" id="KW-0378">Hydrolase</keyword>
<dbReference type="SUPFAM" id="SSF52540">
    <property type="entry name" value="P-loop containing nucleoside triphosphate hydrolases"/>
    <property type="match status" value="1"/>
</dbReference>
<dbReference type="Gene3D" id="3.40.50.300">
    <property type="entry name" value="P-loop containing nucleotide triphosphate hydrolases"/>
    <property type="match status" value="3"/>
</dbReference>
<evidence type="ECO:0000313" key="7">
    <source>
        <dbReference type="EMBL" id="MDG5754457.1"/>
    </source>
</evidence>
<dbReference type="InterPro" id="IPR014016">
    <property type="entry name" value="UvrD-like_ATP-bd"/>
</dbReference>
<keyword evidence="1 5" id="KW-0547">Nucleotide-binding</keyword>
<dbReference type="NCBIfam" id="NF041464">
    <property type="entry name" value="HelD_BACSU"/>
    <property type="match status" value="1"/>
</dbReference>
<evidence type="ECO:0000256" key="5">
    <source>
        <dbReference type="PROSITE-ProRule" id="PRU00560"/>
    </source>
</evidence>
<comment type="caution">
    <text evidence="7">The sequence shown here is derived from an EMBL/GenBank/DDBJ whole genome shotgun (WGS) entry which is preliminary data.</text>
</comment>
<feature type="domain" description="UvrD-like helicase ATP-binding" evidence="6">
    <location>
        <begin position="197"/>
        <end position="592"/>
    </location>
</feature>
<name>A0ABT6H545_9BACI</name>
<sequence length="761" mass="88544">MHAKKHPDYIAEQDRFVFTKSYIQLLLEAARNNETEYREHIRQAIMNLNSGDSSLGYISLLTNAKFLEMTEREHRHLERVQHRPYFARIDFQNTSQSAPETLYIGKISLFDRESQEDIIVDWRSPIANVYYDGRLGRVSYEVEDGMIEGDLSLKRQYIIEDGALQEIRDIDITTKDELLQQSLGGNAESRLTEIVSTIQEEQNRIIRADLYHPLIVQGVAGSGKTTIALHRIAYYIYKHAQYFAPESMMILAPSKLFLTYISDVLPELGVDQVQQTTFLDFVTECINVKLVFTRMDEALVDLLQEEDMQAKREKERLLSFKGSLPFAKMISRYMQDIERSLLPQEDFCIGTLTVYKYERLRRLFLYEYKYLPVYKRIDKLKRVLQNHVKAKKKEMEARIIEHYDSKIERALLIRDATRRKETVIRLMDKKEALLKEFQKECRTAVASYIKKFPKKDVFSYYKELLQSAENMRKYGPEGLSETIIANMTASLRKRKFHYEVGDAAALLYLQHHLYGVKKNIKIKSIIIDEAQDYTLFEMFVLKKVCGTELFTILGDLSQGIHGYRGIKDWDLLIKRIFPKANYLTLQSSYRTTIEIMNVANAVLTGHSDVRVPIAIPVVRHGNRPVFQKYEGAAALQEAVECFVKEGKQHGFKSFALLGRTKEECNELYLLLQEKLPCALMTEQQELRHNMLSILPVHVAKGLEFDCVGIVSYKERFTKDELDVKLMYVAMTRPLHQLTVFAQQEEDVLLNSIDHSLLDWQS</sequence>
<dbReference type="PANTHER" id="PTHR11070">
    <property type="entry name" value="UVRD / RECB / PCRA DNA HELICASE FAMILY MEMBER"/>
    <property type="match status" value="1"/>
</dbReference>
<organism evidence="7 8">
    <name type="scientific">Ectobacillus antri</name>
    <dbReference type="NCBI Taxonomy" id="2486280"/>
    <lineage>
        <taxon>Bacteria</taxon>
        <taxon>Bacillati</taxon>
        <taxon>Bacillota</taxon>
        <taxon>Bacilli</taxon>
        <taxon>Bacillales</taxon>
        <taxon>Bacillaceae</taxon>
        <taxon>Ectobacillus</taxon>
    </lineage>
</organism>
<feature type="binding site" evidence="5">
    <location>
        <begin position="218"/>
        <end position="225"/>
    </location>
    <ligand>
        <name>ATP</name>
        <dbReference type="ChEBI" id="CHEBI:30616"/>
    </ligand>
</feature>
<dbReference type="PANTHER" id="PTHR11070:SF17">
    <property type="entry name" value="DNA HELICASE IV"/>
    <property type="match status" value="1"/>
</dbReference>
<evidence type="ECO:0000256" key="1">
    <source>
        <dbReference type="ARBA" id="ARBA00022741"/>
    </source>
</evidence>
<gene>
    <name evidence="7" type="primary">helD</name>
    <name evidence="7" type="ORF">P6P90_10795</name>
</gene>
<evidence type="ECO:0000259" key="6">
    <source>
        <dbReference type="PROSITE" id="PS51198"/>
    </source>
</evidence>
<reference evidence="7 8" key="1">
    <citation type="submission" date="2023-04" db="EMBL/GenBank/DDBJ databases">
        <title>Ectobacillus antri isolated from activated sludge.</title>
        <authorList>
            <person name="Yan P."/>
            <person name="Liu X."/>
        </authorList>
    </citation>
    <scope>NUCLEOTIDE SEQUENCE [LARGE SCALE GENOMIC DNA]</scope>
    <source>
        <strain evidence="7 8">C18H</strain>
    </source>
</reference>
<dbReference type="InterPro" id="IPR000212">
    <property type="entry name" value="DNA_helicase_UvrD/REP"/>
</dbReference>
<dbReference type="Proteomes" id="UP001218246">
    <property type="component" value="Unassembled WGS sequence"/>
</dbReference>
<dbReference type="Pfam" id="PF13538">
    <property type="entry name" value="UvrD_C_2"/>
    <property type="match status" value="1"/>
</dbReference>
<keyword evidence="4 5" id="KW-0067">ATP-binding</keyword>
<evidence type="ECO:0000313" key="8">
    <source>
        <dbReference type="Proteomes" id="UP001218246"/>
    </source>
</evidence>
<dbReference type="EMBL" id="JARULN010000009">
    <property type="protein sequence ID" value="MDG5754457.1"/>
    <property type="molecule type" value="Genomic_DNA"/>
</dbReference>
<keyword evidence="8" id="KW-1185">Reference proteome</keyword>
<dbReference type="Pfam" id="PF00580">
    <property type="entry name" value="UvrD-helicase"/>
    <property type="match status" value="1"/>
</dbReference>
<dbReference type="InterPro" id="IPR027417">
    <property type="entry name" value="P-loop_NTPase"/>
</dbReference>
<evidence type="ECO:0000256" key="2">
    <source>
        <dbReference type="ARBA" id="ARBA00022801"/>
    </source>
</evidence>
<dbReference type="InterPro" id="IPR027785">
    <property type="entry name" value="UvrD-like_helicase_C"/>
</dbReference>